<dbReference type="PANTHER" id="PTHR12702">
    <property type="entry name" value="SEC15"/>
    <property type="match status" value="1"/>
</dbReference>
<dbReference type="InterPro" id="IPR007225">
    <property type="entry name" value="EXOC6/Sec15"/>
</dbReference>
<dbReference type="AlphaFoldDB" id="A0A2P6N3P8"/>
<comment type="similarity">
    <text evidence="1 5">Belongs to the SEC15 family.</text>
</comment>
<dbReference type="GO" id="GO:0016020">
    <property type="term" value="C:membrane"/>
    <property type="evidence" value="ECO:0007669"/>
    <property type="project" value="TreeGrafter"/>
</dbReference>
<dbReference type="InParanoid" id="A0A2P6N3P8"/>
<dbReference type="GO" id="GO:0006893">
    <property type="term" value="P:Golgi to plasma membrane transport"/>
    <property type="evidence" value="ECO:0007669"/>
    <property type="project" value="TreeGrafter"/>
</dbReference>
<dbReference type="InterPro" id="IPR048359">
    <property type="entry name" value="EXOC6_Sec15_N"/>
</dbReference>
<organism evidence="9 10">
    <name type="scientific">Planoprotostelium fungivorum</name>
    <dbReference type="NCBI Taxonomy" id="1890364"/>
    <lineage>
        <taxon>Eukaryota</taxon>
        <taxon>Amoebozoa</taxon>
        <taxon>Evosea</taxon>
        <taxon>Variosea</taxon>
        <taxon>Cavosteliida</taxon>
        <taxon>Cavosteliaceae</taxon>
        <taxon>Planoprotostelium</taxon>
    </lineage>
</organism>
<dbReference type="FunCoup" id="A0A2P6N3P8">
    <property type="interactions" value="518"/>
</dbReference>
<keyword evidence="4" id="KW-0175">Coiled coil</keyword>
<dbReference type="EMBL" id="MDYQ01000216">
    <property type="protein sequence ID" value="PRP78574.1"/>
    <property type="molecule type" value="Genomic_DNA"/>
</dbReference>
<dbReference type="PIRSF" id="PIRSF025007">
    <property type="entry name" value="Sec15"/>
    <property type="match status" value="1"/>
</dbReference>
<dbReference type="Pfam" id="PF04091">
    <property type="entry name" value="Sec15_C"/>
    <property type="match status" value="1"/>
</dbReference>
<sequence>MGGHDGPAAKNGPSEGTDVPKVSTEEDSYLSTLIESDQLEPAVRAVFEAMKDKEIQSNLENFIEKKEKDIGHICNWHYQEFIGAVDELLEIQSNLENFIEKKEKDIGHICNWHYQEFIGAVDELLEVRSETRELKQNISTLNSSLQSAGHIRSNIGLAIQVTQDSIYVLEKISQIEKWVDERQYYMAIRNLSQLEKEYLPRVSQYSFIQYLGSNIPGMKERILQQSKKEFNDWLLNIRTHCGEIGKFSIDQTTAQHRLDKKKHISTRTIDVDTYQSRNHSAAPSTKENKKQTVKEEMKDEDIIQESLFDNSRYKIEFTPLYQCIHVYQYMDQLESFIAYYRENRKLQANKALKPKHGLSFSTPDGYKKYFYDIAGIFIVEDTISKSTTNLVPVSDIEKLWHTAVAKMKGVLEEQMSYTFDPSALLQVKNFLYIFCRTMQAYGYDVSQLVGFFDNVRTTFADLAINSAHKRFMSILDEEKWTSLSVQDEKEYLSTIVENQLQITESRYLPQTFPFSRMVPQYCHIIKNLIIDFYKFAQNLPDLDEYTRKSTEGVIAQFNTTWMSFINGTKSMNVYTRTWVNFSHLQKVVSDWENTISKLSYQSTAVRLNTPSFVEFSSQIEAMLLELVENKVQEFVVAMKQQLPPWTPSSIKNEPRDYAQQMINWLDQNNQIWAILPKDIQSSLQFRALHKISYGIVRQGYIGGDEVFRFNSNALRAIDCDLRFMESYSERSNIPTSQDAMAELRQLIDLLLSDQMQEFEDPIVRKQRYFRLFDFVKLQHILEKFKEEARFFGRKGPKDQQIAALIAWLKKW</sequence>
<comment type="caution">
    <text evidence="9">The sequence shown here is derived from an EMBL/GenBank/DDBJ whole genome shotgun (WGS) entry which is preliminary data.</text>
</comment>
<dbReference type="InterPro" id="IPR042045">
    <property type="entry name" value="EXOC6/Sec15_C_dom1"/>
</dbReference>
<evidence type="ECO:0000256" key="2">
    <source>
        <dbReference type="ARBA" id="ARBA00022448"/>
    </source>
</evidence>
<evidence type="ECO:0000313" key="9">
    <source>
        <dbReference type="EMBL" id="PRP78574.1"/>
    </source>
</evidence>
<feature type="domain" description="Exocyst complex component EXOC6/Sec15 N-terminal" evidence="8">
    <location>
        <begin position="94"/>
        <end position="248"/>
    </location>
</feature>
<evidence type="ECO:0000256" key="1">
    <source>
        <dbReference type="ARBA" id="ARBA00007944"/>
    </source>
</evidence>
<dbReference type="Gene3D" id="1.20.58.670">
    <property type="entry name" value="Dsl1p vesicle tethering complex, Tip20p subunit, domain D"/>
    <property type="match status" value="1"/>
</dbReference>
<dbReference type="Proteomes" id="UP000241769">
    <property type="component" value="Unassembled WGS sequence"/>
</dbReference>
<dbReference type="InterPro" id="IPR046361">
    <property type="entry name" value="EXOC6/Sec15_C"/>
</dbReference>
<evidence type="ECO:0000259" key="8">
    <source>
        <dbReference type="Pfam" id="PF20651"/>
    </source>
</evidence>
<comment type="function">
    <text evidence="5">Component of the exocyst complex involved in the docking of exocytic vesicles with fusion sites on the plasma membrane.</text>
</comment>
<dbReference type="GO" id="GO:0006886">
    <property type="term" value="P:intracellular protein transport"/>
    <property type="evidence" value="ECO:0007669"/>
    <property type="project" value="InterPro"/>
</dbReference>
<dbReference type="GO" id="GO:0000145">
    <property type="term" value="C:exocyst"/>
    <property type="evidence" value="ECO:0007669"/>
    <property type="project" value="UniProtKB-UniRule"/>
</dbReference>
<keyword evidence="10" id="KW-1185">Reference proteome</keyword>
<feature type="compositionally biased region" description="Polar residues" evidence="6">
    <location>
        <begin position="275"/>
        <end position="285"/>
    </location>
</feature>
<accession>A0A2P6N3P8</accession>
<evidence type="ECO:0000256" key="3">
    <source>
        <dbReference type="ARBA" id="ARBA00022483"/>
    </source>
</evidence>
<feature type="domain" description="Exocyst complex subunit EXOC6/Sec15 C-terminal" evidence="7">
    <location>
        <begin position="447"/>
        <end position="783"/>
    </location>
</feature>
<evidence type="ECO:0000256" key="5">
    <source>
        <dbReference type="PIRNR" id="PIRNR025007"/>
    </source>
</evidence>
<keyword evidence="2 5" id="KW-0813">Transport</keyword>
<keyword evidence="3 5" id="KW-0268">Exocytosis</keyword>
<feature type="region of interest" description="Disordered" evidence="6">
    <location>
        <begin position="275"/>
        <end position="294"/>
    </location>
</feature>
<feature type="region of interest" description="Disordered" evidence="6">
    <location>
        <begin position="1"/>
        <end position="27"/>
    </location>
</feature>
<dbReference type="Gene3D" id="1.10.357.30">
    <property type="entry name" value="Exocyst complex subunit Sec15 C-terminal domain, N-terminal subdomain"/>
    <property type="match status" value="1"/>
</dbReference>
<dbReference type="GO" id="GO:0090522">
    <property type="term" value="P:vesicle tethering involved in exocytosis"/>
    <property type="evidence" value="ECO:0007669"/>
    <property type="project" value="UniProtKB-UniRule"/>
</dbReference>
<evidence type="ECO:0000256" key="6">
    <source>
        <dbReference type="SAM" id="MobiDB-lite"/>
    </source>
</evidence>
<protein>
    <recommendedName>
        <fullName evidence="5">Exocyst complex component</fullName>
    </recommendedName>
</protein>
<gene>
    <name evidence="9" type="ORF">PROFUN_13407</name>
</gene>
<dbReference type="Pfam" id="PF20651">
    <property type="entry name" value="EXOC6_Sec15_N"/>
    <property type="match status" value="1"/>
</dbReference>
<name>A0A2P6N3P8_9EUKA</name>
<evidence type="ECO:0000256" key="4">
    <source>
        <dbReference type="ARBA" id="ARBA00023054"/>
    </source>
</evidence>
<dbReference type="STRING" id="1890364.A0A2P6N3P8"/>
<evidence type="ECO:0000313" key="10">
    <source>
        <dbReference type="Proteomes" id="UP000241769"/>
    </source>
</evidence>
<dbReference type="InterPro" id="IPR042044">
    <property type="entry name" value="EXOC6PINT-1/Sec15/Tip20_C_dom2"/>
</dbReference>
<dbReference type="OrthoDB" id="10267033at2759"/>
<evidence type="ECO:0000259" key="7">
    <source>
        <dbReference type="Pfam" id="PF04091"/>
    </source>
</evidence>
<proteinExistence type="inferred from homology"/>
<dbReference type="PANTHER" id="PTHR12702:SF0">
    <property type="entry name" value="EXOCYST COMPLEX COMPONENT 6"/>
    <property type="match status" value="1"/>
</dbReference>
<reference evidence="9 10" key="1">
    <citation type="journal article" date="2018" name="Genome Biol. Evol.">
        <title>Multiple Roots of Fruiting Body Formation in Amoebozoa.</title>
        <authorList>
            <person name="Hillmann F."/>
            <person name="Forbes G."/>
            <person name="Novohradska S."/>
            <person name="Ferling I."/>
            <person name="Riege K."/>
            <person name="Groth M."/>
            <person name="Westermann M."/>
            <person name="Marz M."/>
            <person name="Spaller T."/>
            <person name="Winckler T."/>
            <person name="Schaap P."/>
            <person name="Glockner G."/>
        </authorList>
    </citation>
    <scope>NUCLEOTIDE SEQUENCE [LARGE SCALE GENOMIC DNA]</scope>
    <source>
        <strain evidence="9 10">Jena</strain>
    </source>
</reference>